<dbReference type="PANTHER" id="PTHR30349">
    <property type="entry name" value="PHAGE INTEGRASE-RELATED"/>
    <property type="match status" value="1"/>
</dbReference>
<protein>
    <submittedName>
        <fullName evidence="6">Integrase</fullName>
    </submittedName>
</protein>
<proteinExistence type="predicted"/>
<dbReference type="InterPro" id="IPR010998">
    <property type="entry name" value="Integrase_recombinase_N"/>
</dbReference>
<name>A0ABQ2RV26_9DEIO</name>
<dbReference type="Pfam" id="PF00589">
    <property type="entry name" value="Phage_integrase"/>
    <property type="match status" value="1"/>
</dbReference>
<dbReference type="EMBL" id="BMQM01000033">
    <property type="protein sequence ID" value="GGR70434.1"/>
    <property type="molecule type" value="Genomic_DNA"/>
</dbReference>
<feature type="domain" description="Tyr recombinase" evidence="4">
    <location>
        <begin position="108"/>
        <end position="289"/>
    </location>
</feature>
<keyword evidence="2" id="KW-0233">DNA recombination</keyword>
<reference evidence="7" key="1">
    <citation type="journal article" date="2019" name="Int. J. Syst. Evol. Microbiol.">
        <title>The Global Catalogue of Microorganisms (GCM) 10K type strain sequencing project: providing services to taxonomists for standard genome sequencing and annotation.</title>
        <authorList>
            <consortium name="The Broad Institute Genomics Platform"/>
            <consortium name="The Broad Institute Genome Sequencing Center for Infectious Disease"/>
            <person name="Wu L."/>
            <person name="Ma J."/>
        </authorList>
    </citation>
    <scope>NUCLEOTIDE SEQUENCE [LARGE SCALE GENOMIC DNA]</scope>
    <source>
        <strain evidence="7">JCM 31404</strain>
    </source>
</reference>
<evidence type="ECO:0000256" key="2">
    <source>
        <dbReference type="ARBA" id="ARBA00023172"/>
    </source>
</evidence>
<dbReference type="InterPro" id="IPR025269">
    <property type="entry name" value="SAM-like_dom"/>
</dbReference>
<sequence length="306" mass="35068">MHLDELWTRHARHLRLRKRSPETIRYYDATARKLRIYLAREGHSLCAEEVRVDDLRGFMEHLEQSGLKEGGIDAHFRALKGMFGWAVKDEMLDKNPTNRLERAKQPHRLMLTLSKDEYRRILDVARKSQYRDRETAIVVTLFDTGLRLAELAGLRLSDLNFADGHLRVIGKGNKERVVPLGLMAAEALNRYLRKSRKPRFPFVEHVFLGRTGEPLSRSGVAQVLADLARQATIPRAHAAPHAFRRSFAVNYLRNGGDVFTLQHVMGHATLDMTRRYVNLLPEDLTRAHAQVSPADRMAASPSRGRR</sequence>
<dbReference type="RefSeq" id="WP_189066303.1">
    <property type="nucleotide sequence ID" value="NZ_BMQM01000033.1"/>
</dbReference>
<evidence type="ECO:0000259" key="5">
    <source>
        <dbReference type="PROSITE" id="PS51900"/>
    </source>
</evidence>
<dbReference type="SUPFAM" id="SSF56349">
    <property type="entry name" value="DNA breaking-rejoining enzymes"/>
    <property type="match status" value="1"/>
</dbReference>
<gene>
    <name evidence="6" type="ORF">GCM10008959_35190</name>
</gene>
<keyword evidence="1 3" id="KW-0238">DNA-binding</keyword>
<organism evidence="6 7">
    <name type="scientific">Deinococcus seoulensis</name>
    <dbReference type="NCBI Taxonomy" id="1837379"/>
    <lineage>
        <taxon>Bacteria</taxon>
        <taxon>Thermotogati</taxon>
        <taxon>Deinococcota</taxon>
        <taxon>Deinococci</taxon>
        <taxon>Deinococcales</taxon>
        <taxon>Deinococcaceae</taxon>
        <taxon>Deinococcus</taxon>
    </lineage>
</organism>
<dbReference type="InterPro" id="IPR044068">
    <property type="entry name" value="CB"/>
</dbReference>
<evidence type="ECO:0000256" key="3">
    <source>
        <dbReference type="PROSITE-ProRule" id="PRU01248"/>
    </source>
</evidence>
<keyword evidence="7" id="KW-1185">Reference proteome</keyword>
<dbReference type="PROSITE" id="PS51898">
    <property type="entry name" value="TYR_RECOMBINASE"/>
    <property type="match status" value="1"/>
</dbReference>
<dbReference type="InterPro" id="IPR011010">
    <property type="entry name" value="DNA_brk_join_enz"/>
</dbReference>
<dbReference type="InterPro" id="IPR050090">
    <property type="entry name" value="Tyrosine_recombinase_XerCD"/>
</dbReference>
<dbReference type="PROSITE" id="PS51900">
    <property type="entry name" value="CB"/>
    <property type="match status" value="1"/>
</dbReference>
<evidence type="ECO:0000259" key="4">
    <source>
        <dbReference type="PROSITE" id="PS51898"/>
    </source>
</evidence>
<comment type="caution">
    <text evidence="6">The sequence shown here is derived from an EMBL/GenBank/DDBJ whole genome shotgun (WGS) entry which is preliminary data.</text>
</comment>
<dbReference type="Gene3D" id="1.10.443.10">
    <property type="entry name" value="Intergrase catalytic core"/>
    <property type="match status" value="1"/>
</dbReference>
<dbReference type="Pfam" id="PF13102">
    <property type="entry name" value="Phage_int_SAM_5"/>
    <property type="match status" value="1"/>
</dbReference>
<dbReference type="InterPro" id="IPR002104">
    <property type="entry name" value="Integrase_catalytic"/>
</dbReference>
<evidence type="ECO:0000313" key="6">
    <source>
        <dbReference type="EMBL" id="GGR70434.1"/>
    </source>
</evidence>
<dbReference type="Gene3D" id="1.10.150.130">
    <property type="match status" value="1"/>
</dbReference>
<feature type="domain" description="Core-binding (CB)" evidence="5">
    <location>
        <begin position="1"/>
        <end position="87"/>
    </location>
</feature>
<evidence type="ECO:0000313" key="7">
    <source>
        <dbReference type="Proteomes" id="UP000634308"/>
    </source>
</evidence>
<dbReference type="InterPro" id="IPR013762">
    <property type="entry name" value="Integrase-like_cat_sf"/>
</dbReference>
<dbReference type="Proteomes" id="UP000634308">
    <property type="component" value="Unassembled WGS sequence"/>
</dbReference>
<accession>A0ABQ2RV26</accession>
<dbReference type="PANTHER" id="PTHR30349:SF81">
    <property type="entry name" value="TYROSINE RECOMBINASE XERC"/>
    <property type="match status" value="1"/>
</dbReference>
<evidence type="ECO:0000256" key="1">
    <source>
        <dbReference type="ARBA" id="ARBA00023125"/>
    </source>
</evidence>